<keyword evidence="3" id="KW-1185">Reference proteome</keyword>
<dbReference type="HOGENOM" id="CLU_1000131_0_0_7"/>
<organism evidence="2 3">
    <name type="scientific">Megalodesulfovibrio gigas (strain ATCC 19364 / DSM 1382 / NCIMB 9332 / VKM B-1759)</name>
    <name type="common">Desulfovibrio gigas</name>
    <dbReference type="NCBI Taxonomy" id="1121448"/>
    <lineage>
        <taxon>Bacteria</taxon>
        <taxon>Pseudomonadati</taxon>
        <taxon>Thermodesulfobacteriota</taxon>
        <taxon>Desulfovibrionia</taxon>
        <taxon>Desulfovibrionales</taxon>
        <taxon>Desulfovibrionaceae</taxon>
        <taxon>Megalodesulfovibrio</taxon>
    </lineage>
</organism>
<keyword evidence="1" id="KW-0812">Transmembrane</keyword>
<sequence>MRTLGFYAAGIGFFVLLYGSVFFTGRIRERVILLDALIASTTPAVDVLMQGPPPSTHGEATAIALARAIYDRINAPLLPDALDWYERLEGLSPLNVSAATALRHGGFGLKGHARFGPCTTMSRTLILALRRLKIQARALYLEADERGLGGGHQMVEFWDEGMWKVIAPSDNAFVWRTHEGRVATAAEIAASAEVFSQVYEAFPHYQYLFHNITRFSLPDAPGWLKSLVGMILPDDGFGPEAPLFFHSPRGLMLRLCLVLASLCAVAAICLRPRRYQDE</sequence>
<keyword evidence="1" id="KW-1133">Transmembrane helix</keyword>
<keyword evidence="1" id="KW-0472">Membrane</keyword>
<dbReference type="PATRIC" id="fig|1121448.10.peg.1197"/>
<dbReference type="AlphaFoldDB" id="T2GAD0"/>
<name>T2GAD0_MEGG1</name>
<reference evidence="2 3" key="1">
    <citation type="journal article" date="2013" name="J. Bacteriol.">
        <title>Roles of HynAB and Ech, the only two hydrogenases found in the model sulfate reducer Desulfovibrio gigas.</title>
        <authorList>
            <person name="Morais-Silva F.O."/>
            <person name="Santos C.I."/>
            <person name="Rodrigues R."/>
            <person name="Pereira I.A."/>
            <person name="Rodrigues-Pousada C."/>
        </authorList>
    </citation>
    <scope>NUCLEOTIDE SEQUENCE [LARGE SCALE GENOMIC DNA]</scope>
    <source>
        <strain evidence="3">ATCC 19364 / DSM 1382 / NCIMB 9332 / VKM B-1759</strain>
    </source>
</reference>
<dbReference type="KEGG" id="dgg:DGI_1205"/>
<gene>
    <name evidence="2" type="ORF">DGI_1205</name>
</gene>
<evidence type="ECO:0000313" key="2">
    <source>
        <dbReference type="EMBL" id="AGW13061.1"/>
    </source>
</evidence>
<dbReference type="Proteomes" id="UP000016587">
    <property type="component" value="Chromosome"/>
</dbReference>
<evidence type="ECO:0000256" key="1">
    <source>
        <dbReference type="SAM" id="Phobius"/>
    </source>
</evidence>
<feature type="transmembrane region" description="Helical" evidence="1">
    <location>
        <begin position="251"/>
        <end position="270"/>
    </location>
</feature>
<feature type="transmembrane region" description="Helical" evidence="1">
    <location>
        <begin position="6"/>
        <end position="24"/>
    </location>
</feature>
<reference evidence="3" key="2">
    <citation type="submission" date="2013-07" db="EMBL/GenBank/DDBJ databases">
        <authorList>
            <person name="Morais-Silva F.O."/>
            <person name="Rezende A.M."/>
            <person name="Pimentel C."/>
            <person name="Resende D.M."/>
            <person name="Santos C.I."/>
            <person name="Clemente C."/>
            <person name="de Oliveira L.M."/>
            <person name="da Silva S.M."/>
            <person name="Costa D.A."/>
            <person name="Varela-Raposo A."/>
            <person name="Horacio E.C.A."/>
            <person name="Matos M."/>
            <person name="Flores O."/>
            <person name="Ruiz J.C."/>
            <person name="Rodrigues-Pousada C."/>
        </authorList>
    </citation>
    <scope>NUCLEOTIDE SEQUENCE [LARGE SCALE GENOMIC DNA]</scope>
    <source>
        <strain evidence="3">ATCC 19364 / DSM 1382 / NCIMB 9332 / VKM B-1759</strain>
    </source>
</reference>
<protein>
    <submittedName>
        <fullName evidence="2">Uncharacterized protein</fullName>
    </submittedName>
</protein>
<accession>T2GAD0</accession>
<evidence type="ECO:0000313" key="3">
    <source>
        <dbReference type="Proteomes" id="UP000016587"/>
    </source>
</evidence>
<dbReference type="EMBL" id="CP006585">
    <property type="protein sequence ID" value="AGW13061.1"/>
    <property type="molecule type" value="Genomic_DNA"/>
</dbReference>
<proteinExistence type="predicted"/>
<dbReference type="STRING" id="1121448.DGI_1205"/>